<gene>
    <name evidence="9" type="ORF">APY04_1852</name>
</gene>
<comment type="subcellular location">
    <subcellularLocation>
        <location evidence="1">Cell membrane</location>
        <topology evidence="1">Multi-pass membrane protein</topology>
    </subcellularLocation>
</comment>
<dbReference type="PANTHER" id="PTHR30509">
    <property type="entry name" value="P-HYDROXYBENZOIC ACID EFFLUX PUMP SUBUNIT-RELATED"/>
    <property type="match status" value="1"/>
</dbReference>
<dbReference type="AlphaFoldDB" id="A0A109BHM6"/>
<keyword evidence="2" id="KW-1003">Cell membrane</keyword>
<evidence type="ECO:0000256" key="7">
    <source>
        <dbReference type="SAM" id="Phobius"/>
    </source>
</evidence>
<evidence type="ECO:0000256" key="2">
    <source>
        <dbReference type="ARBA" id="ARBA00022475"/>
    </source>
</evidence>
<accession>A0A109BHM6</accession>
<evidence type="ECO:0000259" key="8">
    <source>
        <dbReference type="Pfam" id="PF13515"/>
    </source>
</evidence>
<protein>
    <recommendedName>
        <fullName evidence="8">Integral membrane bound transporter domain-containing protein</fullName>
    </recommendedName>
</protein>
<comment type="similarity">
    <text evidence="6">Belongs to the YccS/YhfK family.</text>
</comment>
<feature type="transmembrane region" description="Helical" evidence="7">
    <location>
        <begin position="60"/>
        <end position="77"/>
    </location>
</feature>
<keyword evidence="4 7" id="KW-1133">Transmembrane helix</keyword>
<comment type="caution">
    <text evidence="9">The sequence shown here is derived from an EMBL/GenBank/DDBJ whole genome shotgun (WGS) entry which is preliminary data.</text>
</comment>
<keyword evidence="5 7" id="KW-0472">Membrane</keyword>
<evidence type="ECO:0000256" key="1">
    <source>
        <dbReference type="ARBA" id="ARBA00004651"/>
    </source>
</evidence>
<evidence type="ECO:0000256" key="6">
    <source>
        <dbReference type="ARBA" id="ARBA00043993"/>
    </source>
</evidence>
<evidence type="ECO:0000313" key="10">
    <source>
        <dbReference type="Proteomes" id="UP000059074"/>
    </source>
</evidence>
<evidence type="ECO:0000313" key="9">
    <source>
        <dbReference type="EMBL" id="KWT68177.1"/>
    </source>
</evidence>
<feature type="domain" description="Integral membrane bound transporter" evidence="8">
    <location>
        <begin position="2"/>
        <end position="122"/>
    </location>
</feature>
<dbReference type="EMBL" id="LMTR01000061">
    <property type="protein sequence ID" value="KWT68177.1"/>
    <property type="molecule type" value="Genomic_DNA"/>
</dbReference>
<sequence length="351" mass="37284">MVTDAFGLPQGFWAVMTAILVTQANVGASLAFAMQRLGGSLLGVLVGGAVAVALADAHELRFAGLAVTVLVLAFFAAQRPALRIACVTAAIVILGDPSVSTPVASAINRMLEVSIGSVIAIATTLFVFPSRAGSAYAQHVSRSIAPLFQLLDRTLDAALGTAHLSTDEAAAFGERIRKGFASGNALAKEARLEVAGHIADSPDPESIQRALRRLWHTEIMLLRAVQQPLPSLAVELLSPDITALKTGLDSLAVQLAGNGGHYTPPDLSDVEVALAEIEHKLEHMRASGQFRAMTMDEVIRLMAFDFALGQLRLNLRDMADRSAELDALAGTTLPFLRPFTHMWHQLASKIA</sequence>
<name>A0A109BHM6_HYPSL</name>
<dbReference type="GO" id="GO:0005886">
    <property type="term" value="C:plasma membrane"/>
    <property type="evidence" value="ECO:0007669"/>
    <property type="project" value="UniProtKB-SubCell"/>
</dbReference>
<dbReference type="PANTHER" id="PTHR30509:SF9">
    <property type="entry name" value="MULTIDRUG RESISTANCE PROTEIN MDTO"/>
    <property type="match status" value="1"/>
</dbReference>
<dbReference type="PATRIC" id="fig|121290.4.peg.2517"/>
<feature type="transmembrane region" description="Helical" evidence="7">
    <location>
        <begin position="37"/>
        <end position="54"/>
    </location>
</feature>
<evidence type="ECO:0000256" key="3">
    <source>
        <dbReference type="ARBA" id="ARBA00022692"/>
    </source>
</evidence>
<keyword evidence="10" id="KW-1185">Reference proteome</keyword>
<keyword evidence="3 7" id="KW-0812">Transmembrane</keyword>
<dbReference type="Pfam" id="PF13515">
    <property type="entry name" value="FUSC_2"/>
    <property type="match status" value="1"/>
</dbReference>
<dbReference type="InterPro" id="IPR049453">
    <property type="entry name" value="Memb_transporter_dom"/>
</dbReference>
<feature type="transmembrane region" description="Helical" evidence="7">
    <location>
        <begin position="84"/>
        <end position="104"/>
    </location>
</feature>
<organism evidence="9 10">
    <name type="scientific">Hyphomicrobium sulfonivorans</name>
    <dbReference type="NCBI Taxonomy" id="121290"/>
    <lineage>
        <taxon>Bacteria</taxon>
        <taxon>Pseudomonadati</taxon>
        <taxon>Pseudomonadota</taxon>
        <taxon>Alphaproteobacteria</taxon>
        <taxon>Hyphomicrobiales</taxon>
        <taxon>Hyphomicrobiaceae</taxon>
        <taxon>Hyphomicrobium</taxon>
    </lineage>
</organism>
<dbReference type="Proteomes" id="UP000059074">
    <property type="component" value="Unassembled WGS sequence"/>
</dbReference>
<feature type="transmembrane region" description="Helical" evidence="7">
    <location>
        <begin position="12"/>
        <end position="32"/>
    </location>
</feature>
<evidence type="ECO:0000256" key="5">
    <source>
        <dbReference type="ARBA" id="ARBA00023136"/>
    </source>
</evidence>
<evidence type="ECO:0000256" key="4">
    <source>
        <dbReference type="ARBA" id="ARBA00022989"/>
    </source>
</evidence>
<reference evidence="9 10" key="1">
    <citation type="submission" date="2015-10" db="EMBL/GenBank/DDBJ databases">
        <title>Transcriptomic analysis of a linuron degrading triple-species bacterial consortium.</title>
        <authorList>
            <person name="Albers P."/>
        </authorList>
    </citation>
    <scope>NUCLEOTIDE SEQUENCE [LARGE SCALE GENOMIC DNA]</scope>
    <source>
        <strain evidence="9 10">WDL6</strain>
    </source>
</reference>
<proteinExistence type="inferred from homology"/>